<evidence type="ECO:0000259" key="1">
    <source>
        <dbReference type="Pfam" id="PF22970"/>
    </source>
</evidence>
<dbReference type="AlphaFoldDB" id="A0AAW2M7U6"/>
<name>A0AAW2M7U6_SESRA</name>
<comment type="caution">
    <text evidence="2">The sequence shown here is derived from an EMBL/GenBank/DDBJ whole genome shotgun (WGS) entry which is preliminary data.</text>
</comment>
<feature type="domain" description="DUF7028" evidence="1">
    <location>
        <begin position="1"/>
        <end position="45"/>
    </location>
</feature>
<gene>
    <name evidence="2" type="ORF">Sradi_5187900</name>
</gene>
<dbReference type="EMBL" id="JACGWJ010000023">
    <property type="protein sequence ID" value="KAL0326186.1"/>
    <property type="molecule type" value="Genomic_DNA"/>
</dbReference>
<sequence>MLKKAGWTVEYRQRQSKDYQDAVYVDREGRTHWSVTLAYKKLKKKIDEGKAEDRDVSAFSPIPEETLSMLFRITTKGKKAGK</sequence>
<dbReference type="InterPro" id="IPR054292">
    <property type="entry name" value="DUF7028"/>
</dbReference>
<reference evidence="2" key="1">
    <citation type="submission" date="2020-06" db="EMBL/GenBank/DDBJ databases">
        <authorList>
            <person name="Li T."/>
            <person name="Hu X."/>
            <person name="Zhang T."/>
            <person name="Song X."/>
            <person name="Zhang H."/>
            <person name="Dai N."/>
            <person name="Sheng W."/>
            <person name="Hou X."/>
            <person name="Wei L."/>
        </authorList>
    </citation>
    <scope>NUCLEOTIDE SEQUENCE</scope>
    <source>
        <strain evidence="2">G02</strain>
        <tissue evidence="2">Leaf</tissue>
    </source>
</reference>
<protein>
    <recommendedName>
        <fullName evidence="1">DUF7028 domain-containing protein</fullName>
    </recommendedName>
</protein>
<organism evidence="2">
    <name type="scientific">Sesamum radiatum</name>
    <name type="common">Black benniseed</name>
    <dbReference type="NCBI Taxonomy" id="300843"/>
    <lineage>
        <taxon>Eukaryota</taxon>
        <taxon>Viridiplantae</taxon>
        <taxon>Streptophyta</taxon>
        <taxon>Embryophyta</taxon>
        <taxon>Tracheophyta</taxon>
        <taxon>Spermatophyta</taxon>
        <taxon>Magnoliopsida</taxon>
        <taxon>eudicotyledons</taxon>
        <taxon>Gunneridae</taxon>
        <taxon>Pentapetalae</taxon>
        <taxon>asterids</taxon>
        <taxon>lamiids</taxon>
        <taxon>Lamiales</taxon>
        <taxon>Pedaliaceae</taxon>
        <taxon>Sesamum</taxon>
    </lineage>
</organism>
<accession>A0AAW2M7U6</accession>
<dbReference type="Pfam" id="PF22970">
    <property type="entry name" value="DUF7028"/>
    <property type="match status" value="1"/>
</dbReference>
<proteinExistence type="predicted"/>
<reference evidence="2" key="2">
    <citation type="journal article" date="2024" name="Plant">
        <title>Genomic evolution and insights into agronomic trait innovations of Sesamum species.</title>
        <authorList>
            <person name="Miao H."/>
            <person name="Wang L."/>
            <person name="Qu L."/>
            <person name="Liu H."/>
            <person name="Sun Y."/>
            <person name="Le M."/>
            <person name="Wang Q."/>
            <person name="Wei S."/>
            <person name="Zheng Y."/>
            <person name="Lin W."/>
            <person name="Duan Y."/>
            <person name="Cao H."/>
            <person name="Xiong S."/>
            <person name="Wang X."/>
            <person name="Wei L."/>
            <person name="Li C."/>
            <person name="Ma Q."/>
            <person name="Ju M."/>
            <person name="Zhao R."/>
            <person name="Li G."/>
            <person name="Mu C."/>
            <person name="Tian Q."/>
            <person name="Mei H."/>
            <person name="Zhang T."/>
            <person name="Gao T."/>
            <person name="Zhang H."/>
        </authorList>
    </citation>
    <scope>NUCLEOTIDE SEQUENCE</scope>
    <source>
        <strain evidence="2">G02</strain>
    </source>
</reference>
<evidence type="ECO:0000313" key="2">
    <source>
        <dbReference type="EMBL" id="KAL0326186.1"/>
    </source>
</evidence>